<protein>
    <submittedName>
        <fullName evidence="2">GNAT family N-acetyltransferase</fullName>
    </submittedName>
</protein>
<reference evidence="2 3" key="1">
    <citation type="submission" date="2020-04" db="EMBL/GenBank/DDBJ databases">
        <title>MicrobeNet Type strains.</title>
        <authorList>
            <person name="Nicholson A.C."/>
        </authorList>
    </citation>
    <scope>NUCLEOTIDE SEQUENCE [LARGE SCALE GENOMIC DNA]</scope>
    <source>
        <strain evidence="2 3">ATCC BAA-330</strain>
    </source>
</reference>
<dbReference type="InterPro" id="IPR051531">
    <property type="entry name" value="N-acetyltransferase"/>
</dbReference>
<feature type="domain" description="N-acetyltransferase" evidence="1">
    <location>
        <begin position="1"/>
        <end position="137"/>
    </location>
</feature>
<dbReference type="PANTHER" id="PTHR43792:SF1">
    <property type="entry name" value="N-ACETYLTRANSFERASE DOMAIN-CONTAINING PROTEIN"/>
    <property type="match status" value="1"/>
</dbReference>
<dbReference type="PROSITE" id="PS51186">
    <property type="entry name" value="GNAT"/>
    <property type="match status" value="1"/>
</dbReference>
<accession>A0ABX1L9J9</accession>
<dbReference type="EMBL" id="JABARZ010000001">
    <property type="protein sequence ID" value="NMD54065.1"/>
    <property type="molecule type" value="Genomic_DNA"/>
</dbReference>
<organism evidence="2 3">
    <name type="scientific">Tsukamurella columbiensis</name>
    <dbReference type="NCBI Taxonomy" id="128509"/>
    <lineage>
        <taxon>Bacteria</taxon>
        <taxon>Bacillati</taxon>
        <taxon>Actinomycetota</taxon>
        <taxon>Actinomycetes</taxon>
        <taxon>Mycobacteriales</taxon>
        <taxon>Tsukamurellaceae</taxon>
        <taxon>Tsukamurella</taxon>
    </lineage>
</organism>
<dbReference type="Pfam" id="PF13302">
    <property type="entry name" value="Acetyltransf_3"/>
    <property type="match status" value="1"/>
</dbReference>
<sequence>MRGDLHMHIETARLHLSPAAAHPGESDGRFHIVDRHSRRTLGRIALRASRHSRARGLELSYAVADAHRRRGFCAEAAHALVGHAFEHGLTGRVYASTAWSNLASRRVLAGLGMHQLDIAMLDWESLQGEVDLGDEAEADLTPYARVEYELHRADWLARPAAHRPAFRAARPA</sequence>
<dbReference type="InterPro" id="IPR016181">
    <property type="entry name" value="Acyl_CoA_acyltransferase"/>
</dbReference>
<keyword evidence="3" id="KW-1185">Reference proteome</keyword>
<dbReference type="RefSeq" id="WP_146488736.1">
    <property type="nucleotide sequence ID" value="NZ_JABARZ010000001.1"/>
</dbReference>
<name>A0ABX1L9J9_9ACTN</name>
<proteinExistence type="predicted"/>
<evidence type="ECO:0000313" key="2">
    <source>
        <dbReference type="EMBL" id="NMD54065.1"/>
    </source>
</evidence>
<gene>
    <name evidence="2" type="ORF">HHU10_00340</name>
</gene>
<comment type="caution">
    <text evidence="2">The sequence shown here is derived from an EMBL/GenBank/DDBJ whole genome shotgun (WGS) entry which is preliminary data.</text>
</comment>
<dbReference type="PANTHER" id="PTHR43792">
    <property type="entry name" value="GNAT FAMILY, PUTATIVE (AFU_ORTHOLOGUE AFUA_3G00765)-RELATED-RELATED"/>
    <property type="match status" value="1"/>
</dbReference>
<dbReference type="InterPro" id="IPR000182">
    <property type="entry name" value="GNAT_dom"/>
</dbReference>
<dbReference type="SUPFAM" id="SSF55729">
    <property type="entry name" value="Acyl-CoA N-acyltransferases (Nat)"/>
    <property type="match status" value="1"/>
</dbReference>
<dbReference type="Proteomes" id="UP000556611">
    <property type="component" value="Unassembled WGS sequence"/>
</dbReference>
<dbReference type="Gene3D" id="3.40.630.30">
    <property type="match status" value="1"/>
</dbReference>
<evidence type="ECO:0000259" key="1">
    <source>
        <dbReference type="PROSITE" id="PS51186"/>
    </source>
</evidence>
<evidence type="ECO:0000313" key="3">
    <source>
        <dbReference type="Proteomes" id="UP000556611"/>
    </source>
</evidence>